<gene>
    <name evidence="1" type="ORF">GBAR_LOCUS13841</name>
</gene>
<organism evidence="1 2">
    <name type="scientific">Geodia barretti</name>
    <name type="common">Barrett's horny sponge</name>
    <dbReference type="NCBI Taxonomy" id="519541"/>
    <lineage>
        <taxon>Eukaryota</taxon>
        <taxon>Metazoa</taxon>
        <taxon>Porifera</taxon>
        <taxon>Demospongiae</taxon>
        <taxon>Heteroscleromorpha</taxon>
        <taxon>Tetractinellida</taxon>
        <taxon>Astrophorina</taxon>
        <taxon>Geodiidae</taxon>
        <taxon>Geodia</taxon>
    </lineage>
</organism>
<dbReference type="AlphaFoldDB" id="A0AA35S5C2"/>
<sequence length="55" mass="6119">SRGFCLQPVLRGDIRTIERTPLCTFDQIGDAGLAVVVKTRQDLRLLEMLCADRTG</sequence>
<accession>A0AA35S5C2</accession>
<dbReference type="EMBL" id="CASHTH010002029">
    <property type="protein sequence ID" value="CAI8023735.1"/>
    <property type="molecule type" value="Genomic_DNA"/>
</dbReference>
<dbReference type="Proteomes" id="UP001174909">
    <property type="component" value="Unassembled WGS sequence"/>
</dbReference>
<keyword evidence="2" id="KW-1185">Reference proteome</keyword>
<protein>
    <submittedName>
        <fullName evidence="1">Uncharacterized protein</fullName>
    </submittedName>
</protein>
<name>A0AA35S5C2_GEOBA</name>
<feature type="non-terminal residue" evidence="1">
    <location>
        <position position="1"/>
    </location>
</feature>
<reference evidence="1" key="1">
    <citation type="submission" date="2023-03" db="EMBL/GenBank/DDBJ databases">
        <authorList>
            <person name="Steffen K."/>
            <person name="Cardenas P."/>
        </authorList>
    </citation>
    <scope>NUCLEOTIDE SEQUENCE</scope>
</reference>
<proteinExistence type="predicted"/>
<comment type="caution">
    <text evidence="1">The sequence shown here is derived from an EMBL/GenBank/DDBJ whole genome shotgun (WGS) entry which is preliminary data.</text>
</comment>
<evidence type="ECO:0000313" key="1">
    <source>
        <dbReference type="EMBL" id="CAI8023735.1"/>
    </source>
</evidence>
<evidence type="ECO:0000313" key="2">
    <source>
        <dbReference type="Proteomes" id="UP001174909"/>
    </source>
</evidence>